<dbReference type="Pfam" id="PF07729">
    <property type="entry name" value="FCD"/>
    <property type="match status" value="1"/>
</dbReference>
<dbReference type="PANTHER" id="PTHR43537">
    <property type="entry name" value="TRANSCRIPTIONAL REGULATOR, GNTR FAMILY"/>
    <property type="match status" value="1"/>
</dbReference>
<proteinExistence type="predicted"/>
<dbReference type="InterPro" id="IPR036390">
    <property type="entry name" value="WH_DNA-bd_sf"/>
</dbReference>
<dbReference type="Gene3D" id="1.10.10.10">
    <property type="entry name" value="Winged helix-like DNA-binding domain superfamily/Winged helix DNA-binding domain"/>
    <property type="match status" value="1"/>
</dbReference>
<dbReference type="AlphaFoldDB" id="A0A563DR04"/>
<dbReference type="InterPro" id="IPR000524">
    <property type="entry name" value="Tscrpt_reg_HTH_GntR"/>
</dbReference>
<dbReference type="OrthoDB" id="3864082at2"/>
<protein>
    <submittedName>
        <fullName evidence="5">GntR family transcriptional regulator</fullName>
    </submittedName>
</protein>
<keyword evidence="2" id="KW-0238">DNA-binding</keyword>
<dbReference type="InterPro" id="IPR011711">
    <property type="entry name" value="GntR_C"/>
</dbReference>
<dbReference type="SUPFAM" id="SSF46785">
    <property type="entry name" value="Winged helix' DNA-binding domain"/>
    <property type="match status" value="1"/>
</dbReference>
<evidence type="ECO:0000256" key="3">
    <source>
        <dbReference type="ARBA" id="ARBA00023163"/>
    </source>
</evidence>
<evidence type="ECO:0000313" key="6">
    <source>
        <dbReference type="Proteomes" id="UP000320244"/>
    </source>
</evidence>
<keyword evidence="6" id="KW-1185">Reference proteome</keyword>
<dbReference type="Proteomes" id="UP000320244">
    <property type="component" value="Unassembled WGS sequence"/>
</dbReference>
<dbReference type="SMART" id="SM00345">
    <property type="entry name" value="HTH_GNTR"/>
    <property type="match status" value="1"/>
</dbReference>
<dbReference type="PANTHER" id="PTHR43537:SF45">
    <property type="entry name" value="GNTR FAMILY REGULATORY PROTEIN"/>
    <property type="match status" value="1"/>
</dbReference>
<dbReference type="InterPro" id="IPR036388">
    <property type="entry name" value="WH-like_DNA-bd_sf"/>
</dbReference>
<comment type="caution">
    <text evidence="5">The sequence shown here is derived from an EMBL/GenBank/DDBJ whole genome shotgun (WGS) entry which is preliminary data.</text>
</comment>
<accession>A0A563DR04</accession>
<evidence type="ECO:0000313" key="5">
    <source>
        <dbReference type="EMBL" id="TWP32373.1"/>
    </source>
</evidence>
<dbReference type="EMBL" id="VCQV01000076">
    <property type="protein sequence ID" value="TWP32373.1"/>
    <property type="molecule type" value="Genomic_DNA"/>
</dbReference>
<gene>
    <name evidence="5" type="ORF">FGL98_24255</name>
</gene>
<evidence type="ECO:0000259" key="4">
    <source>
        <dbReference type="PROSITE" id="PS50949"/>
    </source>
</evidence>
<organism evidence="5 6">
    <name type="scientific">Leekyejoonella antrihumi</name>
    <dbReference type="NCBI Taxonomy" id="1660198"/>
    <lineage>
        <taxon>Bacteria</taxon>
        <taxon>Bacillati</taxon>
        <taxon>Actinomycetota</taxon>
        <taxon>Actinomycetes</taxon>
        <taxon>Micrococcales</taxon>
        <taxon>Dermacoccaceae</taxon>
        <taxon>Leekyejoonella</taxon>
    </lineage>
</organism>
<reference evidence="5 6" key="1">
    <citation type="submission" date="2019-05" db="EMBL/GenBank/DDBJ databases">
        <authorList>
            <person name="Lee S.D."/>
        </authorList>
    </citation>
    <scope>NUCLEOTIDE SEQUENCE [LARGE SCALE GENOMIC DNA]</scope>
    <source>
        <strain evidence="5 6">C5-26</strain>
    </source>
</reference>
<evidence type="ECO:0000256" key="2">
    <source>
        <dbReference type="ARBA" id="ARBA00023125"/>
    </source>
</evidence>
<dbReference type="GO" id="GO:0003700">
    <property type="term" value="F:DNA-binding transcription factor activity"/>
    <property type="evidence" value="ECO:0007669"/>
    <property type="project" value="InterPro"/>
</dbReference>
<reference evidence="5 6" key="2">
    <citation type="submission" date="2019-08" db="EMBL/GenBank/DDBJ databases">
        <title>Jejuicoccus antrihumi gen. nov., sp. nov., a new member of the family Dermacoccaceae isolated from a cave.</title>
        <authorList>
            <person name="Schumann P."/>
            <person name="Kim I.S."/>
        </authorList>
    </citation>
    <scope>NUCLEOTIDE SEQUENCE [LARGE SCALE GENOMIC DNA]</scope>
    <source>
        <strain evidence="5 6">C5-26</strain>
    </source>
</reference>
<sequence length="256" mass="27276">MVGCSLESEGVIPDAKGGVAVGAPDVSTRGRKVVNAVSDGTPRLQPTLREQTVDLLVSRLVSGTIHPGAIYSAAALAGDLGISTGPVREAVLSLVQDGVLEVVKNRGYRVVTLSDTDLDEVYEMRCLLEVPAIGNVARRGLSVGELARCSDEIARMGDLVKRGDVNEFLITDKAFHLGIISLTGNSRLVKAVGKLRDESRLYGLDHLARTHELNAANAEHAGLVQAIASMDVESAQVNMQVHLRHTRGIWAARGEE</sequence>
<dbReference type="InterPro" id="IPR008920">
    <property type="entry name" value="TF_FadR/GntR_C"/>
</dbReference>
<feature type="domain" description="HTH gntR-type" evidence="4">
    <location>
        <begin position="46"/>
        <end position="113"/>
    </location>
</feature>
<dbReference type="SUPFAM" id="SSF48008">
    <property type="entry name" value="GntR ligand-binding domain-like"/>
    <property type="match status" value="1"/>
</dbReference>
<evidence type="ECO:0000256" key="1">
    <source>
        <dbReference type="ARBA" id="ARBA00023015"/>
    </source>
</evidence>
<keyword evidence="3" id="KW-0804">Transcription</keyword>
<keyword evidence="1" id="KW-0805">Transcription regulation</keyword>
<dbReference type="Pfam" id="PF00392">
    <property type="entry name" value="GntR"/>
    <property type="match status" value="1"/>
</dbReference>
<dbReference type="Gene3D" id="1.20.120.530">
    <property type="entry name" value="GntR ligand-binding domain-like"/>
    <property type="match status" value="1"/>
</dbReference>
<dbReference type="PROSITE" id="PS50949">
    <property type="entry name" value="HTH_GNTR"/>
    <property type="match status" value="1"/>
</dbReference>
<name>A0A563DR04_9MICO</name>
<dbReference type="GO" id="GO:0003677">
    <property type="term" value="F:DNA binding"/>
    <property type="evidence" value="ECO:0007669"/>
    <property type="project" value="UniProtKB-KW"/>
</dbReference>
<dbReference type="SMART" id="SM00895">
    <property type="entry name" value="FCD"/>
    <property type="match status" value="1"/>
</dbReference>